<evidence type="ECO:0000256" key="6">
    <source>
        <dbReference type="SAM" id="Coils"/>
    </source>
</evidence>
<dbReference type="PROSITE" id="PS50112">
    <property type="entry name" value="PAS"/>
    <property type="match status" value="3"/>
</dbReference>
<dbReference type="Gene3D" id="3.30.450.20">
    <property type="entry name" value="PAS domain"/>
    <property type="match status" value="6"/>
</dbReference>
<dbReference type="NCBIfam" id="TIGR00229">
    <property type="entry name" value="sensory_box"/>
    <property type="match status" value="4"/>
</dbReference>
<keyword evidence="5" id="KW-0418">Kinase</keyword>
<dbReference type="Gene3D" id="1.10.287.130">
    <property type="match status" value="1"/>
</dbReference>
<dbReference type="InterPro" id="IPR013655">
    <property type="entry name" value="PAS_fold_3"/>
</dbReference>
<dbReference type="InterPro" id="IPR036097">
    <property type="entry name" value="HisK_dim/P_sf"/>
</dbReference>
<dbReference type="Pfam" id="PF02518">
    <property type="entry name" value="HATPase_c"/>
    <property type="match status" value="1"/>
</dbReference>
<protein>
    <recommendedName>
        <fullName evidence="2">histidine kinase</fullName>
        <ecNumber evidence="2">2.7.13.3</ecNumber>
    </recommendedName>
</protein>
<dbReference type="PROSITE" id="PS50113">
    <property type="entry name" value="PAC"/>
    <property type="match status" value="1"/>
</dbReference>
<dbReference type="SMART" id="SM00086">
    <property type="entry name" value="PAC"/>
    <property type="match status" value="5"/>
</dbReference>
<feature type="domain" description="PAS" evidence="8">
    <location>
        <begin position="614"/>
        <end position="692"/>
    </location>
</feature>
<name>A0A7C2M0A2_9FLAO</name>
<dbReference type="InterPro" id="IPR000700">
    <property type="entry name" value="PAS-assoc_C"/>
</dbReference>
<evidence type="ECO:0000259" key="7">
    <source>
        <dbReference type="PROSITE" id="PS50109"/>
    </source>
</evidence>
<feature type="non-terminal residue" evidence="10">
    <location>
        <position position="1"/>
    </location>
</feature>
<dbReference type="InterPro" id="IPR035965">
    <property type="entry name" value="PAS-like_dom_sf"/>
</dbReference>
<dbReference type="AlphaFoldDB" id="A0A7C2M0A2"/>
<evidence type="ECO:0000256" key="1">
    <source>
        <dbReference type="ARBA" id="ARBA00000085"/>
    </source>
</evidence>
<reference evidence="10" key="1">
    <citation type="journal article" date="2020" name="mSystems">
        <title>Genome- and Community-Level Interaction Insights into Carbon Utilization and Element Cycling Functions of Hydrothermarchaeota in Hydrothermal Sediment.</title>
        <authorList>
            <person name="Zhou Z."/>
            <person name="Liu Y."/>
            <person name="Xu W."/>
            <person name="Pan J."/>
            <person name="Luo Z.H."/>
            <person name="Li M."/>
        </authorList>
    </citation>
    <scope>NUCLEOTIDE SEQUENCE [LARGE SCALE GENOMIC DNA]</scope>
    <source>
        <strain evidence="10">SpSt-1235</strain>
    </source>
</reference>
<dbReference type="InterPro" id="IPR000014">
    <property type="entry name" value="PAS"/>
</dbReference>
<dbReference type="Pfam" id="PF08448">
    <property type="entry name" value="PAS_4"/>
    <property type="match status" value="1"/>
</dbReference>
<dbReference type="Gene3D" id="3.30.565.10">
    <property type="entry name" value="Histidine kinase-like ATPase, C-terminal domain"/>
    <property type="match status" value="1"/>
</dbReference>
<proteinExistence type="predicted"/>
<dbReference type="Pfam" id="PF13426">
    <property type="entry name" value="PAS_9"/>
    <property type="match status" value="2"/>
</dbReference>
<dbReference type="CDD" id="cd00082">
    <property type="entry name" value="HisKA"/>
    <property type="match status" value="1"/>
</dbReference>
<dbReference type="PANTHER" id="PTHR43304:SF1">
    <property type="entry name" value="PAC DOMAIN-CONTAINING PROTEIN"/>
    <property type="match status" value="1"/>
</dbReference>
<dbReference type="EC" id="2.7.13.3" evidence="2"/>
<feature type="domain" description="PAS" evidence="8">
    <location>
        <begin position="1"/>
        <end position="30"/>
    </location>
</feature>
<keyword evidence="3" id="KW-0597">Phosphoprotein</keyword>
<dbReference type="SUPFAM" id="SSF55785">
    <property type="entry name" value="PYP-like sensor domain (PAS domain)"/>
    <property type="match status" value="6"/>
</dbReference>
<keyword evidence="4" id="KW-0808">Transferase</keyword>
<dbReference type="InterPro" id="IPR036890">
    <property type="entry name" value="HATPase_C_sf"/>
</dbReference>
<dbReference type="InterPro" id="IPR003661">
    <property type="entry name" value="HisK_dim/P_dom"/>
</dbReference>
<dbReference type="InterPro" id="IPR013656">
    <property type="entry name" value="PAS_4"/>
</dbReference>
<evidence type="ECO:0000256" key="2">
    <source>
        <dbReference type="ARBA" id="ARBA00012438"/>
    </source>
</evidence>
<dbReference type="GO" id="GO:0000155">
    <property type="term" value="F:phosphorelay sensor kinase activity"/>
    <property type="evidence" value="ECO:0007669"/>
    <property type="project" value="InterPro"/>
</dbReference>
<evidence type="ECO:0000256" key="5">
    <source>
        <dbReference type="ARBA" id="ARBA00022777"/>
    </source>
</evidence>
<dbReference type="EMBL" id="DSEE01000265">
    <property type="protein sequence ID" value="HER40286.1"/>
    <property type="molecule type" value="Genomic_DNA"/>
</dbReference>
<evidence type="ECO:0000256" key="3">
    <source>
        <dbReference type="ARBA" id="ARBA00022553"/>
    </source>
</evidence>
<comment type="caution">
    <text evidence="10">The sequence shown here is derived from an EMBL/GenBank/DDBJ whole genome shotgun (WGS) entry which is preliminary data.</text>
</comment>
<dbReference type="Gene3D" id="2.10.70.100">
    <property type="match status" value="1"/>
</dbReference>
<dbReference type="InterPro" id="IPR001610">
    <property type="entry name" value="PAC"/>
</dbReference>
<dbReference type="Proteomes" id="UP000885753">
    <property type="component" value="Unassembled WGS sequence"/>
</dbReference>
<evidence type="ECO:0000259" key="8">
    <source>
        <dbReference type="PROSITE" id="PS50112"/>
    </source>
</evidence>
<comment type="catalytic activity">
    <reaction evidence="1">
        <text>ATP + protein L-histidine = ADP + protein N-phospho-L-histidine.</text>
        <dbReference type="EC" id="2.7.13.3"/>
    </reaction>
</comment>
<dbReference type="Pfam" id="PF00512">
    <property type="entry name" value="HisKA"/>
    <property type="match status" value="1"/>
</dbReference>
<evidence type="ECO:0000313" key="10">
    <source>
        <dbReference type="EMBL" id="HER40286.1"/>
    </source>
</evidence>
<feature type="domain" description="PAS" evidence="8">
    <location>
        <begin position="366"/>
        <end position="437"/>
    </location>
</feature>
<organism evidence="10">
    <name type="scientific">Salinimicrobium catena</name>
    <dbReference type="NCBI Taxonomy" id="390640"/>
    <lineage>
        <taxon>Bacteria</taxon>
        <taxon>Pseudomonadati</taxon>
        <taxon>Bacteroidota</taxon>
        <taxon>Flavobacteriia</taxon>
        <taxon>Flavobacteriales</taxon>
        <taxon>Flavobacteriaceae</taxon>
        <taxon>Salinimicrobium</taxon>
    </lineage>
</organism>
<accession>A0A7C2M0A2</accession>
<evidence type="ECO:0000256" key="4">
    <source>
        <dbReference type="ARBA" id="ARBA00022679"/>
    </source>
</evidence>
<feature type="domain" description="PAC" evidence="9">
    <location>
        <begin position="441"/>
        <end position="493"/>
    </location>
</feature>
<dbReference type="InterPro" id="IPR052162">
    <property type="entry name" value="Sensor_kinase/Photoreceptor"/>
</dbReference>
<dbReference type="InterPro" id="IPR004358">
    <property type="entry name" value="Sig_transdc_His_kin-like_C"/>
</dbReference>
<dbReference type="SUPFAM" id="SSF55874">
    <property type="entry name" value="ATPase domain of HSP90 chaperone/DNA topoisomerase II/histidine kinase"/>
    <property type="match status" value="1"/>
</dbReference>
<gene>
    <name evidence="10" type="ORF">ENO10_03610</name>
</gene>
<dbReference type="SMART" id="SM00388">
    <property type="entry name" value="HisKA"/>
    <property type="match status" value="1"/>
</dbReference>
<dbReference type="PANTHER" id="PTHR43304">
    <property type="entry name" value="PHYTOCHROME-LIKE PROTEIN CPH1"/>
    <property type="match status" value="1"/>
</dbReference>
<dbReference type="Pfam" id="PF08447">
    <property type="entry name" value="PAS_3"/>
    <property type="match status" value="2"/>
</dbReference>
<dbReference type="PROSITE" id="PS50109">
    <property type="entry name" value="HIS_KIN"/>
    <property type="match status" value="1"/>
</dbReference>
<dbReference type="InterPro" id="IPR005467">
    <property type="entry name" value="His_kinase_dom"/>
</dbReference>
<dbReference type="SMART" id="SM00091">
    <property type="entry name" value="PAS"/>
    <property type="match status" value="5"/>
</dbReference>
<dbReference type="PRINTS" id="PR00344">
    <property type="entry name" value="BCTRLSENSOR"/>
</dbReference>
<dbReference type="CDD" id="cd00130">
    <property type="entry name" value="PAS"/>
    <property type="match status" value="5"/>
</dbReference>
<keyword evidence="6" id="KW-0175">Coiled coil</keyword>
<dbReference type="SMART" id="SM00387">
    <property type="entry name" value="HATPase_c"/>
    <property type="match status" value="1"/>
</dbReference>
<evidence type="ECO:0000259" key="9">
    <source>
        <dbReference type="PROSITE" id="PS50113"/>
    </source>
</evidence>
<feature type="domain" description="Histidine kinase" evidence="7">
    <location>
        <begin position="755"/>
        <end position="969"/>
    </location>
</feature>
<feature type="coiled-coil region" evidence="6">
    <location>
        <begin position="721"/>
        <end position="748"/>
    </location>
</feature>
<sequence length="985" mass="113953">YWIYDRETFKIIDVNEAALKTYGYSKEEFLELEIFDLRPTDEVQPTKYPSSQPRKERIQQGDFTHMRKNGSKITVKISGYNLLYDNRKCRMVACVDITEREEFLERLKDKQARLTAAQEIAKLGYWQLDTKTEKVLVSDMMKKIWQIPHSDLSSNLATIKAALHPDDRENFLRVQKCSIQNGINHSLEYRIVVPSGFKWIQENGRILQWENGKPRLVERTVQDITEQKTYINRLSISEARYKGIVNSQTNYLIRTDMSGNYTYYNNKFLTDFGWIYGEDNIIGKPSLSSIMDYHHQAVKDIVQRCVLAPGTAFQIEIDKPLENGGARTTLWDFICLHNLHGEPSEIQCVGIDITSRVKMEEQLRDSRLRYRLITEAISDVVWDWNLKTGTMVWGGTLKSLFGYEPQDFDTMEKWEKIMPPEDSHRVVSALEKVLKGTGKNWQIEYRIKKMDGTQSYVLEKGTVIRDDMNRALRVVGAIRDITERKKLQDLLKKANSLSRIGSFEWNVITNKIYWSQMTREIHEVGEDYVPSLETAISFYKEGRSRKLIKKVLTRAVQKHEAFDEELELLTGGGRALWVRVIGHPEVENSQCVRISGSFQDIDKIKRAEHNVLQAAKEKETLLESIGDGFFAVDRQWQVTYWNKHAASLLSCPRETVIGQNLWKVFPDALGSAFHKNYEATMQDRRKRHFEAYFERTSSWFEVNVYSSQDGLSIFFKDITQSKLAKVKLKDLNKSLKAYTRELVSANKGLEQFSYIVSHNLRAPVANILGLADLLKQPDYPPEVKEHFLQEIFSNIERLDAVTSDLNDILQTKSDIKTRKEEVFLEELVEGITTSIHHLIIEERVKILLDFKNVPKITTVRSYLHSIFYNLILNSIKYKKPNVAPIIKIRAVSKGEFYSITFKDNGLGIDLTKQGNNVFNLYKRFHHHIQGKGMGLFMVKTQVEMLGGKISIKSEVDKGTSFTIVFSNNNKPIEVDDEKLLSIPNC</sequence>
<dbReference type="InterPro" id="IPR003594">
    <property type="entry name" value="HATPase_dom"/>
</dbReference>
<dbReference type="SUPFAM" id="SSF47384">
    <property type="entry name" value="Homodimeric domain of signal transducing histidine kinase"/>
    <property type="match status" value="1"/>
</dbReference>